<dbReference type="InterPro" id="IPR015424">
    <property type="entry name" value="PyrdxlP-dep_Trfase"/>
</dbReference>
<keyword evidence="7" id="KW-0663">Pyridoxal phosphate</keyword>
<dbReference type="GO" id="GO:0005829">
    <property type="term" value="C:cytosol"/>
    <property type="evidence" value="ECO:0007669"/>
    <property type="project" value="UniProtKB-SubCell"/>
</dbReference>
<dbReference type="InterPro" id="IPR015421">
    <property type="entry name" value="PyrdxlP-dep_Trfase_major"/>
</dbReference>
<proteinExistence type="inferred from homology"/>
<evidence type="ECO:0000256" key="4">
    <source>
        <dbReference type="ARBA" id="ARBA00011738"/>
    </source>
</evidence>
<reference evidence="13 14" key="1">
    <citation type="submission" date="2022-11" db="EMBL/GenBank/DDBJ databases">
        <title>Whole genome sequence of Eschrichtius robustus ER-17-0199.</title>
        <authorList>
            <person name="Bruniche-Olsen A."/>
            <person name="Black A.N."/>
            <person name="Fields C.J."/>
            <person name="Walden K."/>
            <person name="Dewoody J.A."/>
        </authorList>
    </citation>
    <scope>NUCLEOTIDE SEQUENCE [LARGE SCALE GENOMIC DNA]</scope>
    <source>
        <strain evidence="13">ER-17-0199</strain>
        <tissue evidence="13">Blubber</tissue>
    </source>
</reference>
<dbReference type="EMBL" id="JAIQCJ010002141">
    <property type="protein sequence ID" value="KAJ8781636.1"/>
    <property type="molecule type" value="Genomic_DNA"/>
</dbReference>
<evidence type="ECO:0000256" key="10">
    <source>
        <dbReference type="ARBA" id="ARBA00039054"/>
    </source>
</evidence>
<feature type="domain" description="Aminotransferase class V" evidence="12">
    <location>
        <begin position="2"/>
        <end position="96"/>
    </location>
</feature>
<evidence type="ECO:0000256" key="5">
    <source>
        <dbReference type="ARBA" id="ARBA00022490"/>
    </source>
</evidence>
<dbReference type="GO" id="GO:0016740">
    <property type="term" value="F:transferase activity"/>
    <property type="evidence" value="ECO:0007669"/>
    <property type="project" value="UniProtKB-KW"/>
</dbReference>
<keyword evidence="6" id="KW-0808">Transferase</keyword>
<comment type="subunit">
    <text evidence="4">Homodimer.</text>
</comment>
<dbReference type="PANTHER" id="PTHR11601:SF62">
    <property type="entry name" value="SELENOCYSTEINE LYASE"/>
    <property type="match status" value="1"/>
</dbReference>
<dbReference type="InterPro" id="IPR016454">
    <property type="entry name" value="Cysteine_dSase"/>
</dbReference>
<dbReference type="PANTHER" id="PTHR11601">
    <property type="entry name" value="CYSTEINE DESULFURYLASE FAMILY MEMBER"/>
    <property type="match status" value="1"/>
</dbReference>
<keyword evidence="8" id="KW-0456">Lyase</keyword>
<keyword evidence="5" id="KW-0963">Cytoplasm</keyword>
<dbReference type="Pfam" id="PF00266">
    <property type="entry name" value="Aminotran_5"/>
    <property type="match status" value="2"/>
</dbReference>
<comment type="similarity">
    <text evidence="3">Belongs to the class-V pyridoxal-phosphate-dependent aminotransferase family.</text>
</comment>
<dbReference type="SUPFAM" id="SSF53383">
    <property type="entry name" value="PLP-dependent transferases"/>
    <property type="match status" value="1"/>
</dbReference>
<dbReference type="Gene3D" id="3.90.1150.10">
    <property type="entry name" value="Aspartate Aminotransferase, domain 1"/>
    <property type="match status" value="1"/>
</dbReference>
<dbReference type="FunFam" id="3.90.1150.10:FF:000065">
    <property type="entry name" value="Selenocysteine lyase"/>
    <property type="match status" value="1"/>
</dbReference>
<comment type="cofactor">
    <cofactor evidence="1">
        <name>pyridoxal 5'-phosphate</name>
        <dbReference type="ChEBI" id="CHEBI:597326"/>
    </cofactor>
</comment>
<evidence type="ECO:0000256" key="1">
    <source>
        <dbReference type="ARBA" id="ARBA00001933"/>
    </source>
</evidence>
<evidence type="ECO:0000256" key="7">
    <source>
        <dbReference type="ARBA" id="ARBA00022898"/>
    </source>
</evidence>
<evidence type="ECO:0000256" key="6">
    <source>
        <dbReference type="ARBA" id="ARBA00022679"/>
    </source>
</evidence>
<evidence type="ECO:0000256" key="11">
    <source>
        <dbReference type="ARBA" id="ARBA00040554"/>
    </source>
</evidence>
<gene>
    <name evidence="13" type="ORF">J1605_010894</name>
</gene>
<dbReference type="GO" id="GO:0009000">
    <property type="term" value="F:selenocysteine lyase activity"/>
    <property type="evidence" value="ECO:0007669"/>
    <property type="project" value="UniProtKB-EC"/>
</dbReference>
<evidence type="ECO:0000313" key="14">
    <source>
        <dbReference type="Proteomes" id="UP001159641"/>
    </source>
</evidence>
<evidence type="ECO:0000256" key="9">
    <source>
        <dbReference type="ARBA" id="ARBA00037407"/>
    </source>
</evidence>
<dbReference type="Proteomes" id="UP001159641">
    <property type="component" value="Unassembled WGS sequence"/>
</dbReference>
<evidence type="ECO:0000256" key="2">
    <source>
        <dbReference type="ARBA" id="ARBA00004514"/>
    </source>
</evidence>
<comment type="function">
    <text evidence="9">Catalyzes the decomposition of L-selenocysteine to L-alanine and elemental selenium.</text>
</comment>
<dbReference type="PIRSF" id="PIRSF005572">
    <property type="entry name" value="NifS"/>
    <property type="match status" value="1"/>
</dbReference>
<dbReference type="FunFam" id="3.40.640.10:FF:000083">
    <property type="entry name" value="Selenocysteine lyase"/>
    <property type="match status" value="1"/>
</dbReference>
<dbReference type="AlphaFoldDB" id="A0AB34GQ24"/>
<dbReference type="InterPro" id="IPR015422">
    <property type="entry name" value="PyrdxlP-dep_Trfase_small"/>
</dbReference>
<accession>A0AB34GQ24</accession>
<dbReference type="InterPro" id="IPR000192">
    <property type="entry name" value="Aminotrans_V_dom"/>
</dbReference>
<feature type="domain" description="Aminotransferase class V" evidence="12">
    <location>
        <begin position="104"/>
        <end position="274"/>
    </location>
</feature>
<name>A0AB34GQ24_ESCRO</name>
<evidence type="ECO:0000256" key="3">
    <source>
        <dbReference type="ARBA" id="ARBA00009236"/>
    </source>
</evidence>
<comment type="subcellular location">
    <subcellularLocation>
        <location evidence="2">Cytoplasm</location>
        <location evidence="2">Cytosol</location>
    </subcellularLocation>
</comment>
<evidence type="ECO:0000259" key="12">
    <source>
        <dbReference type="Pfam" id="PF00266"/>
    </source>
</evidence>
<sequence length="448" mass="48389">MDYNATTPLEPEVIQAMTEAMQEAWGNPSSPYPAGRKAKEIINAARENLAKMIGGRPQDMIFTSGGTESNNLVIHSVVKHFHKIHAAVGDTAEHPSPVEGALPHIITCTVEHDSIRLPLEHLVEERVAEVTFVPVSKVNGQAEAEDILAAVRPATCLVTIMLANNETGVIMPVPEISRRVRALNQQRAAGGLPGVLVHTDAAQALGKQRVDVRDLGVDFLTVVGHKFYGPRIGALYIRGLGELTPLYPMLFGGGQERNFRPGTENTPMIAGLGKEHSPFPLRGLCLECPSPLPRVPVTAPTRRSTVVTSSLAAELVAENCEAYEAHMRDVRDYLEERLAAEFGKRIHLNSQFPGTERLPNTCNFSILGPQLQGRLVLAQCMTLLASMGAACHSDHGDRPSPVLLSCGVPLDVARNAIRLSVGRGTTRAEVDLVVQDLKQAVARLEGQA</sequence>
<keyword evidence="14" id="KW-1185">Reference proteome</keyword>
<organism evidence="13 14">
    <name type="scientific">Eschrichtius robustus</name>
    <name type="common">California gray whale</name>
    <name type="synonym">Eschrichtius gibbosus</name>
    <dbReference type="NCBI Taxonomy" id="9764"/>
    <lineage>
        <taxon>Eukaryota</taxon>
        <taxon>Metazoa</taxon>
        <taxon>Chordata</taxon>
        <taxon>Craniata</taxon>
        <taxon>Vertebrata</taxon>
        <taxon>Euteleostomi</taxon>
        <taxon>Mammalia</taxon>
        <taxon>Eutheria</taxon>
        <taxon>Laurasiatheria</taxon>
        <taxon>Artiodactyla</taxon>
        <taxon>Whippomorpha</taxon>
        <taxon>Cetacea</taxon>
        <taxon>Mysticeti</taxon>
        <taxon>Eschrichtiidae</taxon>
        <taxon>Eschrichtius</taxon>
    </lineage>
</organism>
<dbReference type="Gene3D" id="3.40.640.10">
    <property type="entry name" value="Type I PLP-dependent aspartate aminotransferase-like (Major domain)"/>
    <property type="match status" value="1"/>
</dbReference>
<evidence type="ECO:0000313" key="13">
    <source>
        <dbReference type="EMBL" id="KAJ8781636.1"/>
    </source>
</evidence>
<comment type="caution">
    <text evidence="13">The sequence shown here is derived from an EMBL/GenBank/DDBJ whole genome shotgun (WGS) entry which is preliminary data.</text>
</comment>
<evidence type="ECO:0000256" key="8">
    <source>
        <dbReference type="ARBA" id="ARBA00023239"/>
    </source>
</evidence>
<dbReference type="EC" id="4.4.1.16" evidence="10"/>
<protein>
    <recommendedName>
        <fullName evidence="11">Selenocysteine lyase</fullName>
        <ecNumber evidence="10">4.4.1.16</ecNumber>
    </recommendedName>
</protein>